<gene>
    <name evidence="3" type="ORF">CL52_17325</name>
    <name evidence="4" type="ORF">SAMN05660875_108124</name>
</gene>
<organism evidence="3 5">
    <name type="scientific">Stutzerimonas balearica DSM 6083</name>
    <dbReference type="NCBI Taxonomy" id="1123016"/>
    <lineage>
        <taxon>Bacteria</taxon>
        <taxon>Pseudomonadati</taxon>
        <taxon>Pseudomonadota</taxon>
        <taxon>Gammaproteobacteria</taxon>
        <taxon>Pseudomonadales</taxon>
        <taxon>Pseudomonadaceae</taxon>
        <taxon>Stutzerimonas</taxon>
    </lineage>
</organism>
<reference evidence="5" key="1">
    <citation type="submission" date="2014-03" db="EMBL/GenBank/DDBJ databases">
        <title>Complete genome of Pseudomonas balearica DSM 6083T, a sewage water isolate from an enrichment with 2-methylnaphthalene.</title>
        <authorList>
            <person name="Salva-Serra F."/>
            <person name="Jaen-Luchoro D."/>
            <person name="Busquets A."/>
            <person name="Pena A."/>
            <person name="Gomila M."/>
            <person name="Bosch R."/>
            <person name="Nogales B."/>
            <person name="Garcia-Valdes E."/>
            <person name="Lalucat J."/>
            <person name="Bennasar A."/>
        </authorList>
    </citation>
    <scope>NUCLEOTIDE SEQUENCE [LARGE SCALE GENOMIC DNA]</scope>
    <source>
        <strain evidence="5">DSM 6083</strain>
    </source>
</reference>
<dbReference type="InterPro" id="IPR017969">
    <property type="entry name" value="Heavy-metal-associated_CS"/>
</dbReference>
<dbReference type="GeneID" id="77261643"/>
<dbReference type="EMBL" id="CP007511">
    <property type="protein sequence ID" value="AJE16712.1"/>
    <property type="molecule type" value="Genomic_DNA"/>
</dbReference>
<name>A0A8D4C890_9GAMM</name>
<evidence type="ECO:0000313" key="3">
    <source>
        <dbReference type="EMBL" id="AJE16712.1"/>
    </source>
</evidence>
<reference evidence="3 5" key="3">
    <citation type="journal article" name="Genome Announc.">
        <title>Complete Genome Sequence of Pseudomonas balearica DSM 6083T.</title>
        <authorList>
            <person name="Bennasar-Figueras A."/>
            <person name="Salva-Serra F."/>
            <person name="Jaen-Luchoro D."/>
            <person name="Segui C."/>
            <person name="Aliaga F."/>
            <person name="Busquets A."/>
            <person name="Gomila M."/>
            <person name="Moore E.R."/>
            <person name="Lalucat J."/>
        </authorList>
    </citation>
    <scope>NUCLEOTIDE SEQUENCE [LARGE SCALE GENOMIC DNA]</scope>
    <source>
        <strain evidence="5">DSM 6083</strain>
        <strain evidence="3">DSM6083</strain>
    </source>
</reference>
<dbReference type="Pfam" id="PF00403">
    <property type="entry name" value="HMA"/>
    <property type="match status" value="1"/>
</dbReference>
<protein>
    <submittedName>
        <fullName evidence="4">Copper chaperone</fullName>
    </submittedName>
    <submittedName>
        <fullName evidence="3">Copper resistance protein CopZ</fullName>
    </submittedName>
</protein>
<dbReference type="PROSITE" id="PS01047">
    <property type="entry name" value="HMA_1"/>
    <property type="match status" value="1"/>
</dbReference>
<dbReference type="InterPro" id="IPR036163">
    <property type="entry name" value="HMA_dom_sf"/>
</dbReference>
<accession>A0A8D4C890</accession>
<dbReference type="KEGG" id="pbm:CL52_17325"/>
<evidence type="ECO:0000259" key="2">
    <source>
        <dbReference type="PROSITE" id="PS50846"/>
    </source>
</evidence>
<dbReference type="AlphaFoldDB" id="A0A8D4C890"/>
<keyword evidence="1" id="KW-0479">Metal-binding</keyword>
<dbReference type="PROSITE" id="PS50846">
    <property type="entry name" value="HMA_2"/>
    <property type="match status" value="1"/>
</dbReference>
<evidence type="ECO:0000313" key="5">
    <source>
        <dbReference type="Proteomes" id="UP000031271"/>
    </source>
</evidence>
<keyword evidence="6" id="KW-1185">Reference proteome</keyword>
<feature type="domain" description="HMA" evidence="2">
    <location>
        <begin position="1"/>
        <end position="63"/>
    </location>
</feature>
<dbReference type="SUPFAM" id="SSF55008">
    <property type="entry name" value="HMA, heavy metal-associated domain"/>
    <property type="match status" value="1"/>
</dbReference>
<dbReference type="GO" id="GO:0046872">
    <property type="term" value="F:metal ion binding"/>
    <property type="evidence" value="ECO:0007669"/>
    <property type="project" value="UniProtKB-KW"/>
</dbReference>
<dbReference type="EMBL" id="FNHO01000008">
    <property type="protein sequence ID" value="SDM74669.1"/>
    <property type="molecule type" value="Genomic_DNA"/>
</dbReference>
<dbReference type="Proteomes" id="UP000031271">
    <property type="component" value="Chromosome"/>
</dbReference>
<reference evidence="4 6" key="2">
    <citation type="submission" date="2016-10" db="EMBL/GenBank/DDBJ databases">
        <authorList>
            <person name="Varghese N."/>
            <person name="Submissions S."/>
        </authorList>
    </citation>
    <scope>NUCLEOTIDE SEQUENCE [LARGE SCALE GENOMIC DNA]</scope>
    <source>
        <strain evidence="4 6">DSM 6083</strain>
    </source>
</reference>
<evidence type="ECO:0000313" key="6">
    <source>
        <dbReference type="Proteomes" id="UP000182276"/>
    </source>
</evidence>
<dbReference type="Proteomes" id="UP000182276">
    <property type="component" value="Unassembled WGS sequence"/>
</dbReference>
<evidence type="ECO:0000313" key="4">
    <source>
        <dbReference type="EMBL" id="SDM74669.1"/>
    </source>
</evidence>
<dbReference type="Gene3D" id="3.30.70.100">
    <property type="match status" value="1"/>
</dbReference>
<evidence type="ECO:0000256" key="1">
    <source>
        <dbReference type="ARBA" id="ARBA00022723"/>
    </source>
</evidence>
<sequence>MHVFNVTGMTCAHCERAVTQAIQALDPQARVEVDLAAGTVRVEGAPSEQQIRAAIEEEGYQVR</sequence>
<proteinExistence type="predicted"/>
<dbReference type="InterPro" id="IPR006121">
    <property type="entry name" value="HMA_dom"/>
</dbReference>
<dbReference type="RefSeq" id="WP_041107829.1">
    <property type="nucleotide sequence ID" value="NZ_CP007511.1"/>
</dbReference>
<dbReference type="CDD" id="cd00371">
    <property type="entry name" value="HMA"/>
    <property type="match status" value="1"/>
</dbReference>